<organism evidence="17 18">
    <name type="scientific">Trichophyton rubrum</name>
    <name type="common">Athlete's foot fungus</name>
    <name type="synonym">Epidermophyton rubrum</name>
    <dbReference type="NCBI Taxonomy" id="5551"/>
    <lineage>
        <taxon>Eukaryota</taxon>
        <taxon>Fungi</taxon>
        <taxon>Dikarya</taxon>
        <taxon>Ascomycota</taxon>
        <taxon>Pezizomycotina</taxon>
        <taxon>Eurotiomycetes</taxon>
        <taxon>Eurotiomycetidae</taxon>
        <taxon>Onygenales</taxon>
        <taxon>Arthrodermataceae</taxon>
        <taxon>Trichophyton</taxon>
    </lineage>
</organism>
<dbReference type="PANTHER" id="PTHR43806:SF58">
    <property type="entry name" value="ALKALINE PROTEASE 1-RELATED"/>
    <property type="match status" value="1"/>
</dbReference>
<keyword evidence="6 14" id="KW-0732">Signal</keyword>
<dbReference type="PRINTS" id="PR00723">
    <property type="entry name" value="SUBTILISIN"/>
</dbReference>
<dbReference type="InterPro" id="IPR050131">
    <property type="entry name" value="Peptidase_S8_subtilisin-like"/>
</dbReference>
<evidence type="ECO:0000256" key="12">
    <source>
        <dbReference type="PROSITE-ProRule" id="PRU01240"/>
    </source>
</evidence>
<evidence type="ECO:0000259" key="16">
    <source>
        <dbReference type="Pfam" id="PF05922"/>
    </source>
</evidence>
<dbReference type="PANTHER" id="PTHR43806">
    <property type="entry name" value="PEPTIDASE S8"/>
    <property type="match status" value="1"/>
</dbReference>
<evidence type="ECO:0000256" key="10">
    <source>
        <dbReference type="ARBA" id="ARBA00023145"/>
    </source>
</evidence>
<dbReference type="VEuPathDB" id="FungiDB:TERG_08260"/>
<dbReference type="Pfam" id="PF05922">
    <property type="entry name" value="Inhibitor_I9"/>
    <property type="match status" value="1"/>
</dbReference>
<evidence type="ECO:0000259" key="15">
    <source>
        <dbReference type="Pfam" id="PF00082"/>
    </source>
</evidence>
<feature type="active site" description="Charge relay system" evidence="12">
    <location>
        <position position="364"/>
    </location>
</feature>
<keyword evidence="11" id="KW-0325">Glycoprotein</keyword>
<name>A0A178F7V4_TRIRU</name>
<keyword evidence="8 12" id="KW-0720">Serine protease</keyword>
<dbReference type="PROSITE" id="PS00136">
    <property type="entry name" value="SUBTILASE_ASP"/>
    <property type="match status" value="1"/>
</dbReference>
<sequence>MPVMQLLNFGLLLLPFVAGDLAPQPEPLLVGPSDIVPGQYLVTLKEGLTSAQIRDHKKWVSSVHRANLDSFAAGARGVETEGIMKHFHIHDLNMYSGGFDEKRVEDLSRSPYVKSVHPDQHFYLAKTVTQRQARWGLGYMSSKGKPVPLHSTLVDYSYDDKAGEGVWAYVLDTGINVNHVEFEGRAILGHNAIPNKSHTDEFGHGTCVAGIIAGKTYGVAKKANVVSAKAFDTGSMNQSTYNYILETYDWIIRNITDSNRKNKAVINLSILAGAKYQPFDDAAERAFKAGITTVVAAGNDGKDAKNNTPASSPNAITVGAVRWENTRPSFSNYGKIVDIWAPGELIKSCWKGGNNATSTQSGTSAASPHVAGLVAYLMSIKNLPSPSAVTARVLNLTIPNLVKDAKDSPNRVVYNGIQERKCKLPKYY</sequence>
<keyword evidence="7 12" id="KW-0378">Hydrolase</keyword>
<dbReference type="InterPro" id="IPR015500">
    <property type="entry name" value="Peptidase_S8_subtilisin-rel"/>
</dbReference>
<evidence type="ECO:0000256" key="2">
    <source>
        <dbReference type="ARBA" id="ARBA00004613"/>
    </source>
</evidence>
<feature type="active site" description="Charge relay system" evidence="12">
    <location>
        <position position="172"/>
    </location>
</feature>
<dbReference type="Proteomes" id="UP000243015">
    <property type="component" value="Unassembled WGS sequence"/>
</dbReference>
<evidence type="ECO:0000256" key="4">
    <source>
        <dbReference type="ARBA" id="ARBA00022525"/>
    </source>
</evidence>
<evidence type="ECO:0000256" key="3">
    <source>
        <dbReference type="ARBA" id="ARBA00011073"/>
    </source>
</evidence>
<evidence type="ECO:0000256" key="11">
    <source>
        <dbReference type="ARBA" id="ARBA00023180"/>
    </source>
</evidence>
<dbReference type="Gene3D" id="3.30.70.80">
    <property type="entry name" value="Peptidase S8 propeptide/proteinase inhibitor I9"/>
    <property type="match status" value="1"/>
</dbReference>
<dbReference type="InterPro" id="IPR010259">
    <property type="entry name" value="S8pro/Inhibitor_I9"/>
</dbReference>
<dbReference type="PROSITE" id="PS51892">
    <property type="entry name" value="SUBTILASE"/>
    <property type="match status" value="1"/>
</dbReference>
<evidence type="ECO:0000256" key="9">
    <source>
        <dbReference type="ARBA" id="ARBA00023026"/>
    </source>
</evidence>
<protein>
    <submittedName>
        <fullName evidence="17">Vacuolar serine protease</fullName>
    </submittedName>
</protein>
<comment type="function">
    <text evidence="1">Secreted subtilisin-like serine protease with keratinolytic activity that contributes to pathogenicity.</text>
</comment>
<dbReference type="InterPro" id="IPR000209">
    <property type="entry name" value="Peptidase_S8/S53_dom"/>
</dbReference>
<accession>A0A178F7V4</accession>
<feature type="domain" description="Inhibitor I9" evidence="16">
    <location>
        <begin position="39"/>
        <end position="124"/>
    </location>
</feature>
<dbReference type="PROSITE" id="PS00138">
    <property type="entry name" value="SUBTILASE_SER"/>
    <property type="match status" value="1"/>
</dbReference>
<dbReference type="GO" id="GO:0004252">
    <property type="term" value="F:serine-type endopeptidase activity"/>
    <property type="evidence" value="ECO:0007669"/>
    <property type="project" value="UniProtKB-UniRule"/>
</dbReference>
<evidence type="ECO:0000256" key="14">
    <source>
        <dbReference type="SAM" id="SignalP"/>
    </source>
</evidence>
<reference evidence="17 18" key="1">
    <citation type="submission" date="2016-05" db="EMBL/GenBank/DDBJ databases">
        <title>Genome sequencing of Trichophyton rubrum CMCC(F)T1i isolated from hair.</title>
        <authorList>
            <person name="Zhan P."/>
            <person name="Tao Y."/>
            <person name="Liu W."/>
        </authorList>
    </citation>
    <scope>NUCLEOTIDE SEQUENCE [LARGE SCALE GENOMIC DNA]</scope>
    <source>
        <strain evidence="18">CMCC(F)T1i</strain>
    </source>
</reference>
<evidence type="ECO:0000256" key="7">
    <source>
        <dbReference type="ARBA" id="ARBA00022801"/>
    </source>
</evidence>
<evidence type="ECO:0000256" key="6">
    <source>
        <dbReference type="ARBA" id="ARBA00022729"/>
    </source>
</evidence>
<dbReference type="Gene3D" id="3.40.50.200">
    <property type="entry name" value="Peptidase S8/S53 domain"/>
    <property type="match status" value="1"/>
</dbReference>
<feature type="signal peptide" evidence="14">
    <location>
        <begin position="1"/>
        <end position="19"/>
    </location>
</feature>
<dbReference type="FunFam" id="3.40.50.200:FF:000007">
    <property type="entry name" value="Subtilisin-like serine protease"/>
    <property type="match status" value="1"/>
</dbReference>
<evidence type="ECO:0000256" key="1">
    <source>
        <dbReference type="ARBA" id="ARBA00002101"/>
    </source>
</evidence>
<dbReference type="AlphaFoldDB" id="A0A178F7V4"/>
<dbReference type="InterPro" id="IPR034193">
    <property type="entry name" value="PCSK9_ProteinaseK-like"/>
</dbReference>
<gene>
    <name evidence="17" type="ORF">A7C99_0172</name>
</gene>
<proteinExistence type="inferred from homology"/>
<dbReference type="PROSITE" id="PS00137">
    <property type="entry name" value="SUBTILASE_HIS"/>
    <property type="match status" value="1"/>
</dbReference>
<keyword evidence="10" id="KW-0865">Zymogen</keyword>
<dbReference type="InterPro" id="IPR037045">
    <property type="entry name" value="S8pro/Inhibitor_I9_sf"/>
</dbReference>
<dbReference type="InterPro" id="IPR022398">
    <property type="entry name" value="Peptidase_S8_His-AS"/>
</dbReference>
<feature type="domain" description="Peptidase S8/S53" evidence="15">
    <location>
        <begin position="165"/>
        <end position="394"/>
    </location>
</feature>
<keyword evidence="4" id="KW-0964">Secreted</keyword>
<dbReference type="SUPFAM" id="SSF52743">
    <property type="entry name" value="Subtilisin-like"/>
    <property type="match status" value="1"/>
</dbReference>
<keyword evidence="5 12" id="KW-0645">Protease</keyword>
<evidence type="ECO:0000256" key="8">
    <source>
        <dbReference type="ARBA" id="ARBA00022825"/>
    </source>
</evidence>
<feature type="chain" id="PRO_5008086056" evidence="14">
    <location>
        <begin position="20"/>
        <end position="428"/>
    </location>
</feature>
<evidence type="ECO:0000313" key="17">
    <source>
        <dbReference type="EMBL" id="OAL68582.1"/>
    </source>
</evidence>
<comment type="caution">
    <text evidence="17">The sequence shown here is derived from an EMBL/GenBank/DDBJ whole genome shotgun (WGS) entry which is preliminary data.</text>
</comment>
<keyword evidence="9" id="KW-0843">Virulence</keyword>
<comment type="subcellular location">
    <subcellularLocation>
        <location evidence="2">Secreted</location>
    </subcellularLocation>
</comment>
<dbReference type="InterPro" id="IPR023828">
    <property type="entry name" value="Peptidase_S8_Ser-AS"/>
</dbReference>
<evidence type="ECO:0000256" key="5">
    <source>
        <dbReference type="ARBA" id="ARBA00022670"/>
    </source>
</evidence>
<dbReference type="GO" id="GO:0006508">
    <property type="term" value="P:proteolysis"/>
    <property type="evidence" value="ECO:0007669"/>
    <property type="project" value="UniProtKB-KW"/>
</dbReference>
<dbReference type="EMBL" id="LHPM01000005">
    <property type="protein sequence ID" value="OAL68582.1"/>
    <property type="molecule type" value="Genomic_DNA"/>
</dbReference>
<dbReference type="InterPro" id="IPR036852">
    <property type="entry name" value="Peptidase_S8/S53_dom_sf"/>
</dbReference>
<comment type="similarity">
    <text evidence="3 12 13">Belongs to the peptidase S8 family.</text>
</comment>
<dbReference type="Pfam" id="PF00082">
    <property type="entry name" value="Peptidase_S8"/>
    <property type="match status" value="1"/>
</dbReference>
<dbReference type="InterPro" id="IPR023827">
    <property type="entry name" value="Peptidase_S8_Asp-AS"/>
</dbReference>
<feature type="active site" description="Charge relay system" evidence="12">
    <location>
        <position position="204"/>
    </location>
</feature>
<dbReference type="CDD" id="cd04077">
    <property type="entry name" value="Peptidases_S8_PCSK9_ProteinaseK_like"/>
    <property type="match status" value="1"/>
</dbReference>
<evidence type="ECO:0000313" key="18">
    <source>
        <dbReference type="Proteomes" id="UP000243015"/>
    </source>
</evidence>
<evidence type="ECO:0000256" key="13">
    <source>
        <dbReference type="RuleBase" id="RU003355"/>
    </source>
</evidence>
<dbReference type="GO" id="GO:0005576">
    <property type="term" value="C:extracellular region"/>
    <property type="evidence" value="ECO:0007669"/>
    <property type="project" value="UniProtKB-SubCell"/>
</dbReference>